<reference evidence="2 3" key="1">
    <citation type="journal article" date="2015" name="Genome Biol. Evol.">
        <title>The genome of winter moth (Operophtera brumata) provides a genomic perspective on sexual dimorphism and phenology.</title>
        <authorList>
            <person name="Derks M.F."/>
            <person name="Smit S."/>
            <person name="Salis L."/>
            <person name="Schijlen E."/>
            <person name="Bossers A."/>
            <person name="Mateman C."/>
            <person name="Pijl A.S."/>
            <person name="de Ridder D."/>
            <person name="Groenen M.A."/>
            <person name="Visser M.E."/>
            <person name="Megens H.J."/>
        </authorList>
    </citation>
    <scope>NUCLEOTIDE SEQUENCE [LARGE SCALE GENOMIC DNA]</scope>
    <source>
        <strain evidence="2">WM2013NL</strain>
        <tissue evidence="2">Head and thorax</tissue>
    </source>
</reference>
<keyword evidence="2" id="KW-0808">Transferase</keyword>
<keyword evidence="2" id="KW-0418">Kinase</keyword>
<sequence length="84" mass="9514">MEPISRFQVPRPLEARSHTSDLPILLSDSGRKIPNQSNDANITINDRFCQECVQLVIEEANNRIEAHLCIGHLSREQHSTHATL</sequence>
<organism evidence="2 3">
    <name type="scientific">Operophtera brumata</name>
    <name type="common">Winter moth</name>
    <name type="synonym">Phalaena brumata</name>
    <dbReference type="NCBI Taxonomy" id="104452"/>
    <lineage>
        <taxon>Eukaryota</taxon>
        <taxon>Metazoa</taxon>
        <taxon>Ecdysozoa</taxon>
        <taxon>Arthropoda</taxon>
        <taxon>Hexapoda</taxon>
        <taxon>Insecta</taxon>
        <taxon>Pterygota</taxon>
        <taxon>Neoptera</taxon>
        <taxon>Endopterygota</taxon>
        <taxon>Lepidoptera</taxon>
        <taxon>Glossata</taxon>
        <taxon>Ditrysia</taxon>
        <taxon>Geometroidea</taxon>
        <taxon>Geometridae</taxon>
        <taxon>Larentiinae</taxon>
        <taxon>Operophtera</taxon>
    </lineage>
</organism>
<name>A0A0L7LC87_OPEBR</name>
<evidence type="ECO:0000313" key="2">
    <source>
        <dbReference type="EMBL" id="KOB73009.1"/>
    </source>
</evidence>
<accession>A0A0L7LC87</accession>
<dbReference type="GO" id="GO:0016301">
    <property type="term" value="F:kinase activity"/>
    <property type="evidence" value="ECO:0007669"/>
    <property type="project" value="UniProtKB-KW"/>
</dbReference>
<keyword evidence="3" id="KW-1185">Reference proteome</keyword>
<dbReference type="EMBL" id="JTDY01001746">
    <property type="protein sequence ID" value="KOB73009.1"/>
    <property type="molecule type" value="Genomic_DNA"/>
</dbReference>
<gene>
    <name evidence="2" type="ORF">OBRU01_06920</name>
</gene>
<comment type="caution">
    <text evidence="2">The sequence shown here is derived from an EMBL/GenBank/DDBJ whole genome shotgun (WGS) entry which is preliminary data.</text>
</comment>
<proteinExistence type="predicted"/>
<evidence type="ECO:0000313" key="3">
    <source>
        <dbReference type="Proteomes" id="UP000037510"/>
    </source>
</evidence>
<protein>
    <submittedName>
        <fullName evidence="2">Response regulator receiver sensor signal transduction histidine kinase</fullName>
    </submittedName>
</protein>
<feature type="region of interest" description="Disordered" evidence="1">
    <location>
        <begin position="1"/>
        <end position="20"/>
    </location>
</feature>
<evidence type="ECO:0000256" key="1">
    <source>
        <dbReference type="SAM" id="MobiDB-lite"/>
    </source>
</evidence>
<dbReference type="AlphaFoldDB" id="A0A0L7LC87"/>
<dbReference type="Proteomes" id="UP000037510">
    <property type="component" value="Unassembled WGS sequence"/>
</dbReference>